<evidence type="ECO:0000259" key="13">
    <source>
        <dbReference type="PROSITE" id="PS51186"/>
    </source>
</evidence>
<feature type="domain" description="N-acetyltransferase" evidence="13">
    <location>
        <begin position="129"/>
        <end position="275"/>
    </location>
</feature>
<dbReference type="SUPFAM" id="SSF55729">
    <property type="entry name" value="Acyl-CoA N-acyltransferases (Nat)"/>
    <property type="match status" value="1"/>
</dbReference>
<evidence type="ECO:0000256" key="4">
    <source>
        <dbReference type="ARBA" id="ARBA00012950"/>
    </source>
</evidence>
<dbReference type="EMBL" id="CVMT01000009">
    <property type="protein sequence ID" value="CRG91124.1"/>
    <property type="molecule type" value="Genomic_DNA"/>
</dbReference>
<dbReference type="OMA" id="KEVVYCY"/>
<comment type="subcellular location">
    <subcellularLocation>
        <location evidence="2">Cytoplasm</location>
    </subcellularLocation>
    <subcellularLocation>
        <location evidence="1">Nucleus</location>
    </subcellularLocation>
</comment>
<reference evidence="14 15" key="1">
    <citation type="submission" date="2015-04" db="EMBL/GenBank/DDBJ databases">
        <authorList>
            <person name="Syromyatnikov M.Y."/>
            <person name="Popov V.N."/>
        </authorList>
    </citation>
    <scope>NUCLEOTIDE SEQUENCE [LARGE SCALE GENOMIC DNA]</scope>
    <source>
        <strain evidence="14">WF-38-12</strain>
    </source>
</reference>
<dbReference type="InterPro" id="IPR039949">
    <property type="entry name" value="NAA40"/>
</dbReference>
<dbReference type="STRING" id="28573.A0A0U1M6A0"/>
<keyword evidence="9" id="KW-0012">Acyltransferase</keyword>
<organism evidence="14 15">
    <name type="scientific">Talaromyces islandicus</name>
    <name type="common">Penicillium islandicum</name>
    <dbReference type="NCBI Taxonomy" id="28573"/>
    <lineage>
        <taxon>Eukaryota</taxon>
        <taxon>Fungi</taxon>
        <taxon>Dikarya</taxon>
        <taxon>Ascomycota</taxon>
        <taxon>Pezizomycotina</taxon>
        <taxon>Eurotiomycetes</taxon>
        <taxon>Eurotiomycetidae</taxon>
        <taxon>Eurotiales</taxon>
        <taxon>Trichocomaceae</taxon>
        <taxon>Talaromyces</taxon>
        <taxon>Talaromyces sect. Islandici</taxon>
    </lineage>
</organism>
<feature type="region of interest" description="Disordered" evidence="12">
    <location>
        <begin position="1"/>
        <end position="45"/>
    </location>
</feature>
<dbReference type="PROSITE" id="PS51186">
    <property type="entry name" value="GNAT"/>
    <property type="match status" value="1"/>
</dbReference>
<dbReference type="EC" id="2.3.1.257" evidence="4"/>
<comment type="similarity">
    <text evidence="3">Belongs to the acetyltransferase family. NAA40 subfamily.</text>
</comment>
<evidence type="ECO:0000256" key="2">
    <source>
        <dbReference type="ARBA" id="ARBA00004496"/>
    </source>
</evidence>
<feature type="compositionally biased region" description="Low complexity" evidence="12">
    <location>
        <begin position="14"/>
        <end position="25"/>
    </location>
</feature>
<dbReference type="GO" id="GO:0005634">
    <property type="term" value="C:nucleus"/>
    <property type="evidence" value="ECO:0007669"/>
    <property type="project" value="UniProtKB-SubCell"/>
</dbReference>
<evidence type="ECO:0000256" key="11">
    <source>
        <dbReference type="ARBA" id="ARBA00049524"/>
    </source>
</evidence>
<dbReference type="InterPro" id="IPR000182">
    <property type="entry name" value="GNAT_dom"/>
</dbReference>
<evidence type="ECO:0000256" key="5">
    <source>
        <dbReference type="ARBA" id="ARBA00015043"/>
    </source>
</evidence>
<keyword evidence="7" id="KW-0808">Transferase</keyword>
<dbReference type="CDD" id="cd04301">
    <property type="entry name" value="NAT_SF"/>
    <property type="match status" value="1"/>
</dbReference>
<evidence type="ECO:0000313" key="14">
    <source>
        <dbReference type="EMBL" id="CRG91124.1"/>
    </source>
</evidence>
<dbReference type="Gene3D" id="3.40.630.30">
    <property type="match status" value="1"/>
</dbReference>
<evidence type="ECO:0000256" key="7">
    <source>
        <dbReference type="ARBA" id="ARBA00022679"/>
    </source>
</evidence>
<dbReference type="AlphaFoldDB" id="A0A0U1M6A0"/>
<dbReference type="Pfam" id="PF00583">
    <property type="entry name" value="Acetyltransf_1"/>
    <property type="match status" value="1"/>
</dbReference>
<comment type="catalytic activity">
    <reaction evidence="10">
        <text>N-terminal L-seryl-[histone H2A] + acetyl-CoA = N-terminal N(alpha)-acetyl-L-seryl-[histone H2A] + CoA + H(+)</text>
        <dbReference type="Rhea" id="RHEA:50600"/>
        <dbReference type="Rhea" id="RHEA-COMP:12742"/>
        <dbReference type="Rhea" id="RHEA-COMP:12744"/>
        <dbReference type="ChEBI" id="CHEBI:15378"/>
        <dbReference type="ChEBI" id="CHEBI:57287"/>
        <dbReference type="ChEBI" id="CHEBI:57288"/>
        <dbReference type="ChEBI" id="CHEBI:64738"/>
        <dbReference type="ChEBI" id="CHEBI:83690"/>
        <dbReference type="EC" id="2.3.1.257"/>
    </reaction>
</comment>
<evidence type="ECO:0000256" key="12">
    <source>
        <dbReference type="SAM" id="MobiDB-lite"/>
    </source>
</evidence>
<comment type="catalytic activity">
    <reaction evidence="11">
        <text>N-terminal L-seryl-[histone H4] + acetyl-CoA = N-terminal N(alpha)-acetyl-L-seryl-[histone H4] + CoA + H(+)</text>
        <dbReference type="Rhea" id="RHEA:50596"/>
        <dbReference type="Rhea" id="RHEA-COMP:12740"/>
        <dbReference type="Rhea" id="RHEA-COMP:12743"/>
        <dbReference type="ChEBI" id="CHEBI:15378"/>
        <dbReference type="ChEBI" id="CHEBI:57287"/>
        <dbReference type="ChEBI" id="CHEBI:57288"/>
        <dbReference type="ChEBI" id="CHEBI:64738"/>
        <dbReference type="ChEBI" id="CHEBI:83690"/>
        <dbReference type="EC" id="2.3.1.257"/>
    </reaction>
</comment>
<evidence type="ECO:0000256" key="8">
    <source>
        <dbReference type="ARBA" id="ARBA00023242"/>
    </source>
</evidence>
<evidence type="ECO:0000256" key="9">
    <source>
        <dbReference type="ARBA" id="ARBA00023315"/>
    </source>
</evidence>
<dbReference type="PANTHER" id="PTHR20531">
    <property type="entry name" value="N-ALPHA-ACETYLTRANSFERASE 40"/>
    <property type="match status" value="1"/>
</dbReference>
<gene>
    <name evidence="14" type="ORF">PISL3812_08172</name>
</gene>
<dbReference type="GO" id="GO:1990189">
    <property type="term" value="F:protein N-terminal-serine acetyltransferase activity"/>
    <property type="evidence" value="ECO:0007669"/>
    <property type="project" value="UniProtKB-EC"/>
</dbReference>
<evidence type="ECO:0000256" key="6">
    <source>
        <dbReference type="ARBA" id="ARBA00022490"/>
    </source>
</evidence>
<evidence type="ECO:0000256" key="3">
    <source>
        <dbReference type="ARBA" id="ARBA00008870"/>
    </source>
</evidence>
<keyword evidence="6" id="KW-0963">Cytoplasm</keyword>
<dbReference type="GO" id="GO:0043998">
    <property type="term" value="F:histone H2A acetyltransferase activity"/>
    <property type="evidence" value="ECO:0007669"/>
    <property type="project" value="InterPro"/>
</dbReference>
<dbReference type="GO" id="GO:0005737">
    <property type="term" value="C:cytoplasm"/>
    <property type="evidence" value="ECO:0007669"/>
    <property type="project" value="UniProtKB-SubCell"/>
</dbReference>
<keyword evidence="15" id="KW-1185">Reference proteome</keyword>
<evidence type="ECO:0000256" key="1">
    <source>
        <dbReference type="ARBA" id="ARBA00004123"/>
    </source>
</evidence>
<dbReference type="GO" id="GO:0010485">
    <property type="term" value="F:histone H4 acetyltransferase activity"/>
    <property type="evidence" value="ECO:0007669"/>
    <property type="project" value="InterPro"/>
</dbReference>
<protein>
    <recommendedName>
        <fullName evidence="5">N-alpha-acetyltransferase 40</fullName>
        <ecNumber evidence="4">2.3.1.257</ecNumber>
    </recommendedName>
</protein>
<dbReference type="PANTHER" id="PTHR20531:SF1">
    <property type="entry name" value="N-ALPHA-ACETYLTRANSFERASE 40"/>
    <property type="match status" value="1"/>
</dbReference>
<evidence type="ECO:0000256" key="10">
    <source>
        <dbReference type="ARBA" id="ARBA00047821"/>
    </source>
</evidence>
<dbReference type="Proteomes" id="UP000054383">
    <property type="component" value="Unassembled WGS sequence"/>
</dbReference>
<name>A0A0U1M6A0_TALIS</name>
<proteinExistence type="inferred from homology"/>
<dbReference type="InterPro" id="IPR016181">
    <property type="entry name" value="Acyl_CoA_acyltransferase"/>
</dbReference>
<keyword evidence="8" id="KW-0539">Nucleus</keyword>
<sequence length="281" mass="31369">MTSIKDGRVKKPASRSSSHSRSGLRLSKHHRERAAKEAAQKQTTDLPLVERTNALSLEDFLARYIDPAHLQLRASPAAPGTDGHSQDAAQYLIQIHTADTIPEPDFESCFALIEQTSVADYSASSMGWSPSKKRKEMRLPDMRYMVLRSTSDYDTLVTGTTKKQEQEEEGTKQQTPPVAGFLSFMTTYEDGKEVLYCYEVHVNPSLQGSGLGGQLMRLFEETGRRIGLEKAMLTVFKANGGALRFYERLGFSVDEYTPGPRKLRNGTVKEPDYLILSKGLK</sequence>
<dbReference type="OrthoDB" id="424551at2759"/>
<evidence type="ECO:0000313" key="15">
    <source>
        <dbReference type="Proteomes" id="UP000054383"/>
    </source>
</evidence>
<accession>A0A0U1M6A0</accession>